<comment type="subcellular location">
    <subcellularLocation>
        <location evidence="1">Cell membrane</location>
        <topology evidence="1">Multi-pass membrane protein</topology>
    </subcellularLocation>
</comment>
<feature type="transmembrane region" description="Helical" evidence="7">
    <location>
        <begin position="465"/>
        <end position="488"/>
    </location>
</feature>
<proteinExistence type="inferred from homology"/>
<keyword evidence="5 7" id="KW-0472">Membrane</keyword>
<sequence length="824" mass="83210">MLKTVIAGLRTRPVRFLLSLVAIALGVAFVSGSFILTDSVRAGVHAAVAYRLRGVDLEITSPRGVLDDTTLARVRQVPGVGAAEGRMEISTPVAVDGRARDAGAMAVPADPRLRPFDLANGHLPDSATEVATAKELPYSIGRSITVYGRDGTAHSFTVVGTFSRPRDAGIGAPQFLLSPDAVRLLAPQANYGAIEVRAASGMSLEELTKGLTGAVPGAQVATAADAAEQLIDEAAPDSAGLTGFFSAFAVLSVIVAGLVIVNSFTILVAQRTRELALLRCVGARRAQVFGSVLAEAAVVGAVASVVGLASGIGVAAALQAIANGPSVGVPLSARTAVESVAIGVLVTVLAAALPARAATKVAPVAALRGRHESPSGRAGLVRAAVGIVSLLAGVGAGVLATFADTSSGVALVLLATIALLLAVPAFGPLLIGPVVRVLSAAFTPVLGQPAKLAALNADRHPRRTAATAAALTIGLAVVTLITTTASGVEAGKNRGLDKELTADYVVTMAVSNRSLPANLATTLARIPGVASTATRKSFSGDLGSLGPYSMAAVQASALGGLLHPTVLSGTLDRFGAGDLAVSSELAKNAAVKVGDTVRAAHDGAVPLRVTAIYDATRAPGLGLGLAFVDLSQQQAIASHGSPAYDESVLVRLSPTADADQVRPALTQALSSEPLAQLNSIADLKAQMAAPLRSTLDLMWALTALAVLIAFAGVANTMSLSVLERTRESALLRALGLTKRRLGATVMTESVFVALFGAAGGLAVGIVSAWLFARVASTDANPVLFTLPWGRLGILVVGAMLAAPLAALAPARHAARGSLATAMTT</sequence>
<dbReference type="InterPro" id="IPR003838">
    <property type="entry name" value="ABC3_permease_C"/>
</dbReference>
<dbReference type="RefSeq" id="WP_378268398.1">
    <property type="nucleotide sequence ID" value="NZ_JBHUKR010000017.1"/>
</dbReference>
<keyword evidence="4 7" id="KW-1133">Transmembrane helix</keyword>
<feature type="transmembrane region" description="Helical" evidence="7">
    <location>
        <begin position="791"/>
        <end position="810"/>
    </location>
</feature>
<dbReference type="InterPro" id="IPR050250">
    <property type="entry name" value="Macrolide_Exporter_MacB"/>
</dbReference>
<evidence type="ECO:0000256" key="1">
    <source>
        <dbReference type="ARBA" id="ARBA00004651"/>
    </source>
</evidence>
<evidence type="ECO:0000313" key="10">
    <source>
        <dbReference type="EMBL" id="MFD2420306.1"/>
    </source>
</evidence>
<reference evidence="11" key="1">
    <citation type="journal article" date="2019" name="Int. J. Syst. Evol. Microbiol.">
        <title>The Global Catalogue of Microorganisms (GCM) 10K type strain sequencing project: providing services to taxonomists for standard genome sequencing and annotation.</title>
        <authorList>
            <consortium name="The Broad Institute Genomics Platform"/>
            <consortium name="The Broad Institute Genome Sequencing Center for Infectious Disease"/>
            <person name="Wu L."/>
            <person name="Ma J."/>
        </authorList>
    </citation>
    <scope>NUCLEOTIDE SEQUENCE [LARGE SCALE GENOMIC DNA]</scope>
    <source>
        <strain evidence="11">CGMCC 4.7645</strain>
    </source>
</reference>
<keyword evidence="11" id="KW-1185">Reference proteome</keyword>
<dbReference type="Pfam" id="PF12704">
    <property type="entry name" value="MacB_PCD"/>
    <property type="match status" value="2"/>
</dbReference>
<feature type="transmembrane region" description="Helical" evidence="7">
    <location>
        <begin position="409"/>
        <end position="431"/>
    </location>
</feature>
<feature type="transmembrane region" description="Helical" evidence="7">
    <location>
        <begin position="743"/>
        <end position="771"/>
    </location>
</feature>
<feature type="transmembrane region" description="Helical" evidence="7">
    <location>
        <begin position="288"/>
        <end position="321"/>
    </location>
</feature>
<feature type="domain" description="ABC3 transporter permease C-terminal" evidence="8">
    <location>
        <begin position="701"/>
        <end position="816"/>
    </location>
</feature>
<protein>
    <submittedName>
        <fullName evidence="10">FtsX-like permease family protein</fullName>
    </submittedName>
</protein>
<evidence type="ECO:0000259" key="9">
    <source>
        <dbReference type="Pfam" id="PF12704"/>
    </source>
</evidence>
<evidence type="ECO:0000256" key="3">
    <source>
        <dbReference type="ARBA" id="ARBA00022692"/>
    </source>
</evidence>
<comment type="similarity">
    <text evidence="6">Belongs to the ABC-4 integral membrane protein family.</text>
</comment>
<accession>A0ABW5G5Q6</accession>
<evidence type="ECO:0000313" key="11">
    <source>
        <dbReference type="Proteomes" id="UP001597417"/>
    </source>
</evidence>
<feature type="domain" description="MacB-like periplasmic core" evidence="9">
    <location>
        <begin position="17"/>
        <end position="211"/>
    </location>
</feature>
<comment type="caution">
    <text evidence="10">The sequence shown here is derived from an EMBL/GenBank/DDBJ whole genome shotgun (WGS) entry which is preliminary data.</text>
</comment>
<dbReference type="PANTHER" id="PTHR30572">
    <property type="entry name" value="MEMBRANE COMPONENT OF TRANSPORTER-RELATED"/>
    <property type="match status" value="1"/>
</dbReference>
<dbReference type="PANTHER" id="PTHR30572:SF4">
    <property type="entry name" value="ABC TRANSPORTER PERMEASE YTRF"/>
    <property type="match status" value="1"/>
</dbReference>
<name>A0ABW5G5Q6_9PSEU</name>
<evidence type="ECO:0000256" key="7">
    <source>
        <dbReference type="SAM" id="Phobius"/>
    </source>
</evidence>
<evidence type="ECO:0000259" key="8">
    <source>
        <dbReference type="Pfam" id="PF02687"/>
    </source>
</evidence>
<evidence type="ECO:0000256" key="5">
    <source>
        <dbReference type="ARBA" id="ARBA00023136"/>
    </source>
</evidence>
<feature type="domain" description="ABC3 transporter permease C-terminal" evidence="8">
    <location>
        <begin position="247"/>
        <end position="361"/>
    </location>
</feature>
<keyword evidence="3 7" id="KW-0812">Transmembrane</keyword>
<feature type="domain" description="MacB-like periplasmic core" evidence="9">
    <location>
        <begin position="464"/>
        <end position="667"/>
    </location>
</feature>
<keyword evidence="2" id="KW-1003">Cell membrane</keyword>
<dbReference type="Proteomes" id="UP001597417">
    <property type="component" value="Unassembled WGS sequence"/>
</dbReference>
<feature type="transmembrane region" description="Helical" evidence="7">
    <location>
        <begin position="341"/>
        <end position="359"/>
    </location>
</feature>
<feature type="transmembrane region" description="Helical" evidence="7">
    <location>
        <begin position="380"/>
        <end position="403"/>
    </location>
</feature>
<organism evidence="10 11">
    <name type="scientific">Amycolatopsis pigmentata</name>
    <dbReference type="NCBI Taxonomy" id="450801"/>
    <lineage>
        <taxon>Bacteria</taxon>
        <taxon>Bacillati</taxon>
        <taxon>Actinomycetota</taxon>
        <taxon>Actinomycetes</taxon>
        <taxon>Pseudonocardiales</taxon>
        <taxon>Pseudonocardiaceae</taxon>
        <taxon>Amycolatopsis</taxon>
    </lineage>
</organism>
<gene>
    <name evidence="10" type="ORF">ACFSXZ_28635</name>
</gene>
<feature type="transmembrane region" description="Helical" evidence="7">
    <location>
        <begin position="697"/>
        <end position="722"/>
    </location>
</feature>
<evidence type="ECO:0000256" key="6">
    <source>
        <dbReference type="ARBA" id="ARBA00038076"/>
    </source>
</evidence>
<dbReference type="EMBL" id="JBHUKR010000017">
    <property type="protein sequence ID" value="MFD2420306.1"/>
    <property type="molecule type" value="Genomic_DNA"/>
</dbReference>
<evidence type="ECO:0000256" key="4">
    <source>
        <dbReference type="ARBA" id="ARBA00022989"/>
    </source>
</evidence>
<dbReference type="Pfam" id="PF02687">
    <property type="entry name" value="FtsX"/>
    <property type="match status" value="2"/>
</dbReference>
<evidence type="ECO:0000256" key="2">
    <source>
        <dbReference type="ARBA" id="ARBA00022475"/>
    </source>
</evidence>
<feature type="transmembrane region" description="Helical" evidence="7">
    <location>
        <begin position="244"/>
        <end position="268"/>
    </location>
</feature>
<dbReference type="InterPro" id="IPR025857">
    <property type="entry name" value="MacB_PCD"/>
</dbReference>